<comment type="caution">
    <text evidence="9">The sequence shown here is derived from an EMBL/GenBank/DDBJ whole genome shotgun (WGS) entry which is preliminary data.</text>
</comment>
<dbReference type="PANTHER" id="PTHR33602:SF1">
    <property type="entry name" value="REGULATORY PROTEIN RECX FAMILY PROTEIN"/>
    <property type="match status" value="1"/>
</dbReference>
<dbReference type="HAMAP" id="MF_01114">
    <property type="entry name" value="RecX"/>
    <property type="match status" value="1"/>
</dbReference>
<evidence type="ECO:0000256" key="2">
    <source>
        <dbReference type="ARBA" id="ARBA00009695"/>
    </source>
</evidence>
<dbReference type="InterPro" id="IPR053926">
    <property type="entry name" value="RecX_HTH_1st"/>
</dbReference>
<dbReference type="Gene3D" id="1.10.10.10">
    <property type="entry name" value="Winged helix-like DNA-binding domain superfamily/Winged helix DNA-binding domain"/>
    <property type="match status" value="3"/>
</dbReference>
<feature type="domain" description="RecX first three-helical" evidence="8">
    <location>
        <begin position="13"/>
        <end position="52"/>
    </location>
</feature>
<evidence type="ECO:0000256" key="5">
    <source>
        <dbReference type="HAMAP-Rule" id="MF_01114"/>
    </source>
</evidence>
<evidence type="ECO:0000259" key="7">
    <source>
        <dbReference type="Pfam" id="PF21981"/>
    </source>
</evidence>
<dbReference type="Proteomes" id="UP000886335">
    <property type="component" value="Unassembled WGS sequence"/>
</dbReference>
<dbReference type="InterPro" id="IPR003783">
    <property type="entry name" value="Regulatory_RecX"/>
</dbReference>
<dbReference type="Pfam" id="PF21981">
    <property type="entry name" value="RecX_HTH3"/>
    <property type="match status" value="1"/>
</dbReference>
<dbReference type="EMBL" id="DSBW01000003">
    <property type="protein sequence ID" value="HED30102.1"/>
    <property type="molecule type" value="Genomic_DNA"/>
</dbReference>
<dbReference type="Pfam" id="PF02631">
    <property type="entry name" value="RecX_HTH2"/>
    <property type="match status" value="1"/>
</dbReference>
<evidence type="ECO:0000256" key="3">
    <source>
        <dbReference type="ARBA" id="ARBA00018111"/>
    </source>
</evidence>
<feature type="domain" description="RecX third three-helical" evidence="7">
    <location>
        <begin position="103"/>
        <end position="148"/>
    </location>
</feature>
<comment type="subcellular location">
    <subcellularLocation>
        <location evidence="1 5">Cytoplasm</location>
    </subcellularLocation>
</comment>
<dbReference type="InterPro" id="IPR036388">
    <property type="entry name" value="WH-like_DNA-bd_sf"/>
</dbReference>
<evidence type="ECO:0000259" key="6">
    <source>
        <dbReference type="Pfam" id="PF02631"/>
    </source>
</evidence>
<keyword evidence="4 5" id="KW-0963">Cytoplasm</keyword>
<dbReference type="AlphaFoldDB" id="A0A831SL35"/>
<dbReference type="GO" id="GO:0005737">
    <property type="term" value="C:cytoplasm"/>
    <property type="evidence" value="ECO:0007669"/>
    <property type="project" value="UniProtKB-SubCell"/>
</dbReference>
<evidence type="ECO:0000259" key="8">
    <source>
        <dbReference type="Pfam" id="PF21982"/>
    </source>
</evidence>
<evidence type="ECO:0000256" key="4">
    <source>
        <dbReference type="ARBA" id="ARBA00022490"/>
    </source>
</evidence>
<comment type="similarity">
    <text evidence="2 5">Belongs to the RecX family.</text>
</comment>
<organism evidence="9">
    <name type="scientific">Prosthecochloris aestuarii</name>
    <dbReference type="NCBI Taxonomy" id="1102"/>
    <lineage>
        <taxon>Bacteria</taxon>
        <taxon>Pseudomonadati</taxon>
        <taxon>Chlorobiota</taxon>
        <taxon>Chlorobiia</taxon>
        <taxon>Chlorobiales</taxon>
        <taxon>Chlorobiaceae</taxon>
        <taxon>Prosthecochloris</taxon>
    </lineage>
</organism>
<accession>A0A831SL35</accession>
<evidence type="ECO:0000256" key="1">
    <source>
        <dbReference type="ARBA" id="ARBA00004496"/>
    </source>
</evidence>
<gene>
    <name evidence="5" type="primary">recX</name>
    <name evidence="9" type="ORF">ENN50_00080</name>
</gene>
<dbReference type="Pfam" id="PF21982">
    <property type="entry name" value="RecX_HTH1"/>
    <property type="match status" value="1"/>
</dbReference>
<name>A0A831SL35_PROAE</name>
<dbReference type="GO" id="GO:0006282">
    <property type="term" value="P:regulation of DNA repair"/>
    <property type="evidence" value="ECO:0007669"/>
    <property type="project" value="UniProtKB-UniRule"/>
</dbReference>
<evidence type="ECO:0000313" key="9">
    <source>
        <dbReference type="EMBL" id="HED30102.1"/>
    </source>
</evidence>
<dbReference type="InterPro" id="IPR053924">
    <property type="entry name" value="RecX_HTH_2nd"/>
</dbReference>
<comment type="function">
    <text evidence="5">Modulates RecA activity.</text>
</comment>
<dbReference type="InterPro" id="IPR053925">
    <property type="entry name" value="RecX_HTH_3rd"/>
</dbReference>
<protein>
    <recommendedName>
        <fullName evidence="3 5">Regulatory protein RecX</fullName>
    </recommendedName>
</protein>
<feature type="domain" description="RecX second three-helical" evidence="6">
    <location>
        <begin position="59"/>
        <end position="100"/>
    </location>
</feature>
<reference evidence="9" key="1">
    <citation type="journal article" date="2020" name="mSystems">
        <title>Genome- and Community-Level Interaction Insights into Carbon Utilization and Element Cycling Functions of Hydrothermarchaeota in Hydrothermal Sediment.</title>
        <authorList>
            <person name="Zhou Z."/>
            <person name="Liu Y."/>
            <person name="Xu W."/>
            <person name="Pan J."/>
            <person name="Luo Z.H."/>
            <person name="Li M."/>
        </authorList>
    </citation>
    <scope>NUCLEOTIDE SEQUENCE [LARGE SCALE GENOMIC DNA]</scope>
    <source>
        <strain evidence="9">SpSt-1181</strain>
    </source>
</reference>
<proteinExistence type="inferred from homology"/>
<dbReference type="PANTHER" id="PTHR33602">
    <property type="entry name" value="REGULATORY PROTEIN RECX FAMILY PROTEIN"/>
    <property type="match status" value="1"/>
</dbReference>
<sequence>MEPERQETDVRKALEQALRFLGVREHSRAEITGKLQRSGYEPDVIERTLRRLEELSLVDDLSFARNFIRSRTRGKPSGYHKLRYELMRKGVGAEISEKALEEYDGAAQCERAALKKLPFLNGDMYQKRRKLYSHLQNRGFDGETIRETLDNVLGP</sequence>